<keyword evidence="6" id="KW-1185">Reference proteome</keyword>
<evidence type="ECO:0000256" key="2">
    <source>
        <dbReference type="ARBA" id="ARBA00022723"/>
    </source>
</evidence>
<evidence type="ECO:0000313" key="5">
    <source>
        <dbReference type="EMBL" id="XAU16294.1"/>
    </source>
</evidence>
<proteinExistence type="predicted"/>
<gene>
    <name evidence="5" type="ORF">WCY31_06180</name>
</gene>
<dbReference type="InterPro" id="IPR005000">
    <property type="entry name" value="Aldolase/citrate-lyase_domain"/>
</dbReference>
<dbReference type="SUPFAM" id="SSF51621">
    <property type="entry name" value="Phosphoenolpyruvate/pyruvate domain"/>
    <property type="match status" value="1"/>
</dbReference>
<dbReference type="InterPro" id="IPR015813">
    <property type="entry name" value="Pyrv/PenolPyrv_kinase-like_dom"/>
</dbReference>
<keyword evidence="3" id="KW-0460">Magnesium</keyword>
<keyword evidence="2" id="KW-0479">Metal-binding</keyword>
<name>A0ABZ3HD41_9BACT</name>
<protein>
    <submittedName>
        <fullName evidence="5">Aldolase/citrate lyase family protein</fullName>
    </submittedName>
</protein>
<organism evidence="5 6">
    <name type="scientific">Sulfurimonas diazotrophicus</name>
    <dbReference type="NCBI Taxonomy" id="3131939"/>
    <lineage>
        <taxon>Bacteria</taxon>
        <taxon>Pseudomonadati</taxon>
        <taxon>Campylobacterota</taxon>
        <taxon>Epsilonproteobacteria</taxon>
        <taxon>Campylobacterales</taxon>
        <taxon>Sulfurimonadaceae</taxon>
        <taxon>Sulfurimonas</taxon>
    </lineage>
</organism>
<dbReference type="Proteomes" id="UP001447842">
    <property type="component" value="Chromosome"/>
</dbReference>
<evidence type="ECO:0000259" key="4">
    <source>
        <dbReference type="Pfam" id="PF03328"/>
    </source>
</evidence>
<accession>A0ABZ3HD41</accession>
<dbReference type="PANTHER" id="PTHR32308:SF1">
    <property type="entry name" value="HPCH_HPAI ALDOLASE_CITRATE LYASE DOMAIN-CONTAINING PROTEIN"/>
    <property type="match status" value="1"/>
</dbReference>
<comment type="cofactor">
    <cofactor evidence="1">
        <name>Mg(2+)</name>
        <dbReference type="ChEBI" id="CHEBI:18420"/>
    </cofactor>
</comment>
<dbReference type="PIRSF" id="PIRSF015582">
    <property type="entry name" value="Cit_lyase_B"/>
    <property type="match status" value="1"/>
</dbReference>
<dbReference type="GO" id="GO:0016829">
    <property type="term" value="F:lyase activity"/>
    <property type="evidence" value="ECO:0007669"/>
    <property type="project" value="UniProtKB-KW"/>
</dbReference>
<dbReference type="Gene3D" id="3.20.20.60">
    <property type="entry name" value="Phosphoenolpyruvate-binding domains"/>
    <property type="match status" value="1"/>
</dbReference>
<dbReference type="InterPro" id="IPR011206">
    <property type="entry name" value="Citrate_lyase_beta/mcl1/mcl2"/>
</dbReference>
<dbReference type="EMBL" id="CP147920">
    <property type="protein sequence ID" value="XAU16294.1"/>
    <property type="molecule type" value="Genomic_DNA"/>
</dbReference>
<evidence type="ECO:0000313" key="6">
    <source>
        <dbReference type="Proteomes" id="UP001447842"/>
    </source>
</evidence>
<evidence type="ECO:0000256" key="3">
    <source>
        <dbReference type="ARBA" id="ARBA00022842"/>
    </source>
</evidence>
<sequence>MFQTDLPELERAAETLDTGALDALLSPRRRTLNGSAAFHAPLMLSAHRVKHLSKIPRLSADAVMFNLEDGVSAEQKPVALRLCALALSRLPQSSKKLIVRVNPLDEGGVEEIAFLAPYMPDAIRVPKVRTAEEVERIISLVPAPIEVHLSIETKEAWLALASLRTDSRVCTFYLGILDLFADLGLDQALIAPENPTLRYLLSHFFVTCRALGVKPVSFVYQDYRNVAGFAAWLALESEMGFDAKGCIAPKQAEQVMAAFGRDEAALSRAREIVALFEAERAKGVTGFTHEVYGFVDEPIYKGALALLKGTE</sequence>
<dbReference type="PANTHER" id="PTHR32308">
    <property type="entry name" value="LYASE BETA SUBUNIT, PUTATIVE (AFU_ORTHOLOGUE AFUA_4G13030)-RELATED"/>
    <property type="match status" value="1"/>
</dbReference>
<dbReference type="InterPro" id="IPR040442">
    <property type="entry name" value="Pyrv_kinase-like_dom_sf"/>
</dbReference>
<feature type="domain" description="HpcH/HpaI aldolase/citrate lyase" evidence="4">
    <location>
        <begin position="45"/>
        <end position="249"/>
    </location>
</feature>
<reference evidence="5 6" key="1">
    <citation type="submission" date="2024-03" db="EMBL/GenBank/DDBJ databases">
        <title>Sulfurimonas sp. HSL3-1.</title>
        <authorList>
            <person name="Wang S."/>
        </authorList>
    </citation>
    <scope>NUCLEOTIDE SEQUENCE [LARGE SCALE GENOMIC DNA]</scope>
    <source>
        <strain evidence="5 6">HSL3-1</strain>
    </source>
</reference>
<dbReference type="Pfam" id="PF03328">
    <property type="entry name" value="HpcH_HpaI"/>
    <property type="match status" value="1"/>
</dbReference>
<keyword evidence="5" id="KW-0456">Lyase</keyword>
<evidence type="ECO:0000256" key="1">
    <source>
        <dbReference type="ARBA" id="ARBA00001946"/>
    </source>
</evidence>
<dbReference type="RefSeq" id="WP_345973709.1">
    <property type="nucleotide sequence ID" value="NZ_CP147920.1"/>
</dbReference>